<dbReference type="InterPro" id="IPR027409">
    <property type="entry name" value="GroEL-like_apical_dom_sf"/>
</dbReference>
<dbReference type="Gene3D" id="1.10.560.10">
    <property type="entry name" value="GroEL-like equatorial domain"/>
    <property type="match status" value="1"/>
</dbReference>
<dbReference type="InterPro" id="IPR027410">
    <property type="entry name" value="TCP-1-like_intermed_sf"/>
</dbReference>
<dbReference type="VEuPathDB" id="MicrosporidiaDB:AEWQ_040970"/>
<dbReference type="SUPFAM" id="SSF48592">
    <property type="entry name" value="GroEL equatorial domain-like"/>
    <property type="match status" value="1"/>
</dbReference>
<keyword evidence="4 7" id="KW-0547">Nucleotide-binding</keyword>
<gene>
    <name evidence="8" type="ORF">ECU04_1020</name>
</gene>
<dbReference type="SUPFAM" id="SSF52029">
    <property type="entry name" value="GroEL apical domain-like"/>
    <property type="match status" value="1"/>
</dbReference>
<evidence type="ECO:0000256" key="1">
    <source>
        <dbReference type="ARBA" id="ARBA00002912"/>
    </source>
</evidence>
<evidence type="ECO:0000313" key="8">
    <source>
        <dbReference type="EMBL" id="AGE95225.1"/>
    </source>
</evidence>
<dbReference type="VEuPathDB" id="MicrosporidiaDB:AEWR_040970"/>
<evidence type="ECO:0000256" key="3">
    <source>
        <dbReference type="ARBA" id="ARBA00011381"/>
    </source>
</evidence>
<evidence type="ECO:0000256" key="5">
    <source>
        <dbReference type="ARBA" id="ARBA00022840"/>
    </source>
</evidence>
<evidence type="ECO:0000256" key="7">
    <source>
        <dbReference type="RuleBase" id="RU004187"/>
    </source>
</evidence>
<dbReference type="GO" id="GO:0005524">
    <property type="term" value="F:ATP binding"/>
    <property type="evidence" value="ECO:0007669"/>
    <property type="project" value="UniProtKB-KW"/>
</dbReference>
<reference evidence="8" key="1">
    <citation type="journal article" date="2013" name="Eukaryot. Cell">
        <title>Extremely Reduced Levels of Heterozygosity in the Vertebrate Pathogen Encephalitozoon cuniculi.</title>
        <authorList>
            <person name="Selman M."/>
            <person name="Sak B."/>
            <person name="Kvac M."/>
            <person name="Farinelli L."/>
            <person name="Weiss L.M."/>
            <person name="Corradi N."/>
        </authorList>
    </citation>
    <scope>NUCLEOTIDE SEQUENCE</scope>
</reference>
<name>M1K853_ENCCN</name>
<dbReference type="InterPro" id="IPR002423">
    <property type="entry name" value="Cpn60/GroEL/TCP-1"/>
</dbReference>
<accession>M1K853</accession>
<dbReference type="Gene3D" id="3.50.7.10">
    <property type="entry name" value="GroEL"/>
    <property type="match status" value="1"/>
</dbReference>
<dbReference type="AlphaFoldDB" id="M1K853"/>
<protein>
    <submittedName>
        <fullName evidence="8">T-complex protein 1 theta subunit</fullName>
    </submittedName>
</protein>
<dbReference type="Gene3D" id="3.30.260.10">
    <property type="entry name" value="TCP-1-like chaperonin intermediate domain"/>
    <property type="match status" value="1"/>
</dbReference>
<keyword evidence="5 7" id="KW-0067">ATP-binding</keyword>
<comment type="function">
    <text evidence="1">Molecular chaperone; assists the folding of proteins upon ATP hydrolysis.</text>
</comment>
<evidence type="ECO:0000256" key="6">
    <source>
        <dbReference type="ARBA" id="ARBA00023186"/>
    </source>
</evidence>
<dbReference type="VEuPathDB" id="MicrosporidiaDB:AEWD_040980"/>
<dbReference type="PANTHER" id="PTHR11353">
    <property type="entry name" value="CHAPERONIN"/>
    <property type="match status" value="1"/>
</dbReference>
<keyword evidence="6 7" id="KW-0143">Chaperone</keyword>
<proteinExistence type="inferred from homology"/>
<dbReference type="InterPro" id="IPR017998">
    <property type="entry name" value="Chaperone_TCP-1"/>
</dbReference>
<dbReference type="VEuPathDB" id="MicrosporidiaDB:ECU04_1020"/>
<dbReference type="EMBL" id="KC513606">
    <property type="protein sequence ID" value="AGE95225.1"/>
    <property type="molecule type" value="Genomic_DNA"/>
</dbReference>
<comment type="subunit">
    <text evidence="3">Component of the T-complex protein 1 (TCP1) complex.</text>
</comment>
<organism evidence="8">
    <name type="scientific">Encephalitozoon cuniculi</name>
    <name type="common">Microsporidian parasite</name>
    <dbReference type="NCBI Taxonomy" id="6035"/>
    <lineage>
        <taxon>Eukaryota</taxon>
        <taxon>Fungi</taxon>
        <taxon>Fungi incertae sedis</taxon>
        <taxon>Microsporidia</taxon>
        <taxon>Unikaryonidae</taxon>
        <taxon>Encephalitozoon</taxon>
    </lineage>
</organism>
<dbReference type="Pfam" id="PF00118">
    <property type="entry name" value="Cpn60_TCP1"/>
    <property type="match status" value="1"/>
</dbReference>
<dbReference type="SUPFAM" id="SSF54849">
    <property type="entry name" value="GroEL-intermediate domain like"/>
    <property type="match status" value="1"/>
</dbReference>
<evidence type="ECO:0000256" key="4">
    <source>
        <dbReference type="ARBA" id="ARBA00022741"/>
    </source>
</evidence>
<dbReference type="InterPro" id="IPR027413">
    <property type="entry name" value="GROEL-like_equatorial_sf"/>
</dbReference>
<comment type="similarity">
    <text evidence="2 7">Belongs to the TCP-1 chaperonin family.</text>
</comment>
<evidence type="ECO:0000256" key="2">
    <source>
        <dbReference type="ARBA" id="ARBA00008020"/>
    </source>
</evidence>
<dbReference type="PRINTS" id="PR00304">
    <property type="entry name" value="TCOMPLEXTCP1"/>
</dbReference>
<sequence>MDIGQTHLGGLISNSQQDEKVRYHIVGSRVRMACNLVKSLYGGSHRSKLIVNGYGQILLSSQPGVIYDNVKVNHPLVKLLQEYVKKMDVIGDGATFFVVLVSELIQEAIDVIGRGMKPACFSSLLREAHKEIDDLGRELLVEHRIDFEDKETISMVLRGVLKDKWLEEIVVEGISLARSFSSESIRVCKVACGSVEDSYVVEGMVFNRLPEGEVKHARQGRTSIYNCPLDISRTELKGTVLMRTASELLSFSKEENRRIKELVESISADVIICSGKVDKIYLDFLNKGRKLVFRITSKYDLRRIRELLGGHILSTLEPPAEGSMGVVSEVATFREGSTEYTKFISGSKKVYTLVLKNSVQAVLDEHERMVQKALVVLSKNVSGGKIGLVDGAGRFERRLSKAFLERSAGLSGGKSLAYKCIGKALGTFGSSDVKVYDIYNAKIKALKYSMEFVSTLFETSDYLIGRQEALNIGPRNNQHWDEEDH</sequence>
<dbReference type="VEuPathDB" id="MicrosporidiaDB:M970_040970"/>
<dbReference type="GO" id="GO:0140662">
    <property type="term" value="F:ATP-dependent protein folding chaperone"/>
    <property type="evidence" value="ECO:0007669"/>
    <property type="project" value="InterPro"/>
</dbReference>